<reference evidence="1" key="1">
    <citation type="journal article" date="2023" name="Science">
        <title>Genome structures resolve the early diversification of teleost fishes.</title>
        <authorList>
            <person name="Parey E."/>
            <person name="Louis A."/>
            <person name="Montfort J."/>
            <person name="Bouchez O."/>
            <person name="Roques C."/>
            <person name="Iampietro C."/>
            <person name="Lluch J."/>
            <person name="Castinel A."/>
            <person name="Donnadieu C."/>
            <person name="Desvignes T."/>
            <person name="Floi Bucao C."/>
            <person name="Jouanno E."/>
            <person name="Wen M."/>
            <person name="Mejri S."/>
            <person name="Dirks R."/>
            <person name="Jansen H."/>
            <person name="Henkel C."/>
            <person name="Chen W.J."/>
            <person name="Zahm M."/>
            <person name="Cabau C."/>
            <person name="Klopp C."/>
            <person name="Thompson A.W."/>
            <person name="Robinson-Rechavi M."/>
            <person name="Braasch I."/>
            <person name="Lecointre G."/>
            <person name="Bobe J."/>
            <person name="Postlethwait J.H."/>
            <person name="Berthelot C."/>
            <person name="Roest Crollius H."/>
            <person name="Guiguen Y."/>
        </authorList>
    </citation>
    <scope>NUCLEOTIDE SEQUENCE</scope>
    <source>
        <strain evidence="1">NC1722</strain>
    </source>
</reference>
<name>A0AAD7W6B8_9TELE</name>
<evidence type="ECO:0000313" key="1">
    <source>
        <dbReference type="EMBL" id="KAJ8385422.1"/>
    </source>
</evidence>
<dbReference type="EMBL" id="JAINUG010000251">
    <property type="protein sequence ID" value="KAJ8385422.1"/>
    <property type="molecule type" value="Genomic_DNA"/>
</dbReference>
<comment type="caution">
    <text evidence="1">The sequence shown here is derived from an EMBL/GenBank/DDBJ whole genome shotgun (WGS) entry which is preliminary data.</text>
</comment>
<sequence length="124" mass="13803">MYWKPMQVQMVVFGPQSSRERRPGGLQWISGSEKQSKILIKLSRHLLGWVAENSGVAGSKLALQKFPPCTFGRDMSLPSRSSALQYIYPGFPVIHRQIVVFPSRFIPHLSASSVRPASPACLHA</sequence>
<accession>A0AAD7W6B8</accession>
<gene>
    <name evidence="1" type="ORF">AAFF_G00189480</name>
</gene>
<protein>
    <submittedName>
        <fullName evidence="1">Uncharacterized protein</fullName>
    </submittedName>
</protein>
<organism evidence="1 2">
    <name type="scientific">Aldrovandia affinis</name>
    <dbReference type="NCBI Taxonomy" id="143900"/>
    <lineage>
        <taxon>Eukaryota</taxon>
        <taxon>Metazoa</taxon>
        <taxon>Chordata</taxon>
        <taxon>Craniata</taxon>
        <taxon>Vertebrata</taxon>
        <taxon>Euteleostomi</taxon>
        <taxon>Actinopterygii</taxon>
        <taxon>Neopterygii</taxon>
        <taxon>Teleostei</taxon>
        <taxon>Notacanthiformes</taxon>
        <taxon>Halosauridae</taxon>
        <taxon>Aldrovandia</taxon>
    </lineage>
</organism>
<dbReference type="Proteomes" id="UP001221898">
    <property type="component" value="Unassembled WGS sequence"/>
</dbReference>
<dbReference type="AlphaFoldDB" id="A0AAD7W6B8"/>
<proteinExistence type="predicted"/>
<keyword evidence="2" id="KW-1185">Reference proteome</keyword>
<evidence type="ECO:0000313" key="2">
    <source>
        <dbReference type="Proteomes" id="UP001221898"/>
    </source>
</evidence>